<evidence type="ECO:0000313" key="2">
    <source>
        <dbReference type="Ensembl" id="ENSGMOP00000023314.1"/>
    </source>
</evidence>
<reference evidence="2" key="1">
    <citation type="submission" date="2025-08" db="UniProtKB">
        <authorList>
            <consortium name="Ensembl"/>
        </authorList>
    </citation>
    <scope>IDENTIFICATION</scope>
</reference>
<dbReference type="InterPro" id="IPR003309">
    <property type="entry name" value="SCAN_dom"/>
</dbReference>
<name>A0A8C4ZVR6_GADMO</name>
<dbReference type="Pfam" id="PF02023">
    <property type="entry name" value="SCAN"/>
    <property type="match status" value="1"/>
</dbReference>
<dbReference type="Proteomes" id="UP000694546">
    <property type="component" value="Chromosome 17"/>
</dbReference>
<keyword evidence="3" id="KW-1185">Reference proteome</keyword>
<dbReference type="PROSITE" id="PS50804">
    <property type="entry name" value="SCAN_BOX"/>
    <property type="match status" value="1"/>
</dbReference>
<dbReference type="Gene3D" id="1.10.4020.10">
    <property type="entry name" value="DNA breaking-rejoining enzymes"/>
    <property type="match status" value="1"/>
</dbReference>
<dbReference type="SUPFAM" id="SSF57756">
    <property type="entry name" value="Retrovirus zinc finger-like domains"/>
    <property type="match status" value="1"/>
</dbReference>
<accession>A0A8C4ZVR6</accession>
<dbReference type="PANTHER" id="PTHR46888:SF13">
    <property type="entry name" value="RIBONUCLEASE H"/>
    <property type="match status" value="1"/>
</dbReference>
<dbReference type="AlphaFoldDB" id="A0A8C4ZVR6"/>
<dbReference type="InterPro" id="IPR038269">
    <property type="entry name" value="SCAN_sf"/>
</dbReference>
<organism evidence="2 3">
    <name type="scientific">Gadus morhua</name>
    <name type="common">Atlantic cod</name>
    <dbReference type="NCBI Taxonomy" id="8049"/>
    <lineage>
        <taxon>Eukaryota</taxon>
        <taxon>Metazoa</taxon>
        <taxon>Chordata</taxon>
        <taxon>Craniata</taxon>
        <taxon>Vertebrata</taxon>
        <taxon>Euteleostomi</taxon>
        <taxon>Actinopterygii</taxon>
        <taxon>Neopterygii</taxon>
        <taxon>Teleostei</taxon>
        <taxon>Neoteleostei</taxon>
        <taxon>Acanthomorphata</taxon>
        <taxon>Zeiogadaria</taxon>
        <taxon>Gadariae</taxon>
        <taxon>Gadiformes</taxon>
        <taxon>Gadoidei</taxon>
        <taxon>Gadidae</taxon>
        <taxon>Gadus</taxon>
    </lineage>
</organism>
<dbReference type="Ensembl" id="ENSGMOT00000036120.1">
    <property type="protein sequence ID" value="ENSGMOP00000023314.1"/>
    <property type="gene ID" value="ENSGMOG00000024276.1"/>
</dbReference>
<dbReference type="SUPFAM" id="SSF47353">
    <property type="entry name" value="Retrovirus capsid dimerization domain-like"/>
    <property type="match status" value="1"/>
</dbReference>
<evidence type="ECO:0000313" key="3">
    <source>
        <dbReference type="Proteomes" id="UP000694546"/>
    </source>
</evidence>
<protein>
    <recommendedName>
        <fullName evidence="1">SCAN box domain-containing protein</fullName>
    </recommendedName>
</protein>
<reference evidence="2" key="2">
    <citation type="submission" date="2025-09" db="UniProtKB">
        <authorList>
            <consortium name="Ensembl"/>
        </authorList>
    </citation>
    <scope>IDENTIFICATION</scope>
</reference>
<dbReference type="GO" id="GO:0003676">
    <property type="term" value="F:nucleic acid binding"/>
    <property type="evidence" value="ECO:0007669"/>
    <property type="project" value="InterPro"/>
</dbReference>
<evidence type="ECO:0000259" key="1">
    <source>
        <dbReference type="PROSITE" id="PS50804"/>
    </source>
</evidence>
<feature type="domain" description="SCAN box" evidence="1">
    <location>
        <begin position="254"/>
        <end position="331"/>
    </location>
</feature>
<dbReference type="InterPro" id="IPR036875">
    <property type="entry name" value="Znf_CCHC_sf"/>
</dbReference>
<dbReference type="OMA" id="ASDREWD"/>
<proteinExistence type="predicted"/>
<sequence>MSGYDDFLAAPSESLLVALTKEQLFCVADYYEIEVTISKRSNKDQLVDFIRERLKEKLSGGTPVEPTPLTVPDQPLSNMSQLTFDEQKELLQMQLEEKRLDIEQEREHKKWVVVQELEQRRIEAFDREKDRLLEMERLKHTEHEQEQARELERTRLKLEAEGRGSAGQHSGLGSMIKFLPKFNERDTDVFFSLFENVAENQDWSSEDKTLLLQTVLIGRAQEAFVALSFEERRSYEKLKEAVLKCYELVPEAYRQRFRNLRKFERQNHSEVARELANLFNRWLTAEGVVEFDGLRNLVMLEQFKNIVPERIVTYLNEHKVKTAAKAAVLADGYVLTHKNQLAYVRNYSQRYDNRRDDRDHRRDHCDVDAQVVRGNVGPPGRLDSVPHSKSEEDNKCNYCWQLGHWKMDCPALLAHRKSRFTAINREVKDVGCVASIRAAHLGNERKANVFQLKATKTVHEQSNVQDIKKMDDRPKGTTVSNYAPFITERFVSMMGDDRIVPVKILRDTGSSESFICQSSLPFSSLSDTGSCVLIRGIGLHPFPVPLHKIKLQSGFVNGEVIIAVRPTLPVDDVDLIIGNNLGGDCVWPEESCPFPVVKSVTIAPAEPDKCLLDFPEVFTACAVTRAMARAQTEKSSDVSKTGAAKVCVPELPAPLSSSEIIGAQKNDPSLEKYFAFASGTD</sequence>
<dbReference type="PANTHER" id="PTHR46888">
    <property type="entry name" value="ZINC KNUCKLE DOMAINCONTAINING PROTEIN-RELATED"/>
    <property type="match status" value="1"/>
</dbReference>
<dbReference type="GO" id="GO:0008270">
    <property type="term" value="F:zinc ion binding"/>
    <property type="evidence" value="ECO:0007669"/>
    <property type="project" value="InterPro"/>
</dbReference>
<dbReference type="GeneTree" id="ENSGT00940000165751"/>